<feature type="region of interest" description="Disordered" evidence="1">
    <location>
        <begin position="137"/>
        <end position="174"/>
    </location>
</feature>
<proteinExistence type="predicted"/>
<reference evidence="3 4" key="1">
    <citation type="journal article" date="2010" name="Science">
        <title>Genomic analysis of organismal complexity in the multicellular green alga Volvox carteri.</title>
        <authorList>
            <person name="Prochnik S.E."/>
            <person name="Umen J."/>
            <person name="Nedelcu A.M."/>
            <person name="Hallmann A."/>
            <person name="Miller S.M."/>
            <person name="Nishii I."/>
            <person name="Ferris P."/>
            <person name="Kuo A."/>
            <person name="Mitros T."/>
            <person name="Fritz-Laylin L.K."/>
            <person name="Hellsten U."/>
            <person name="Chapman J."/>
            <person name="Simakov O."/>
            <person name="Rensing S.A."/>
            <person name="Terry A."/>
            <person name="Pangilinan J."/>
            <person name="Kapitonov V."/>
            <person name="Jurka J."/>
            <person name="Salamov A."/>
            <person name="Shapiro H."/>
            <person name="Schmutz J."/>
            <person name="Grimwood J."/>
            <person name="Lindquist E."/>
            <person name="Lucas S."/>
            <person name="Grigoriev I.V."/>
            <person name="Schmitt R."/>
            <person name="Kirk D."/>
            <person name="Rokhsar D.S."/>
        </authorList>
    </citation>
    <scope>NUCLEOTIDE SEQUENCE [LARGE SCALE GENOMIC DNA]</scope>
    <source>
        <strain evidence="4">f. Nagariensis / Eve</strain>
    </source>
</reference>
<feature type="domain" description="AB hydrolase-1" evidence="2">
    <location>
        <begin position="240"/>
        <end position="510"/>
    </location>
</feature>
<dbReference type="AlphaFoldDB" id="D8TYL2"/>
<dbReference type="KEGG" id="vcn:VOLCADRAFT_92100"/>
<evidence type="ECO:0000313" key="3">
    <source>
        <dbReference type="EMBL" id="EFJ47329.1"/>
    </source>
</evidence>
<name>D8TYL2_VOLCA</name>
<evidence type="ECO:0000259" key="2">
    <source>
        <dbReference type="Pfam" id="PF00561"/>
    </source>
</evidence>
<dbReference type="InParanoid" id="D8TYL2"/>
<dbReference type="InterPro" id="IPR029058">
    <property type="entry name" value="AB_hydrolase_fold"/>
</dbReference>
<feature type="compositionally biased region" description="Low complexity" evidence="1">
    <location>
        <begin position="142"/>
        <end position="151"/>
    </location>
</feature>
<dbReference type="PANTHER" id="PTHR43433:SF5">
    <property type="entry name" value="AB HYDROLASE-1 DOMAIN-CONTAINING PROTEIN"/>
    <property type="match status" value="1"/>
</dbReference>
<dbReference type="Pfam" id="PF00561">
    <property type="entry name" value="Abhydrolase_1"/>
    <property type="match status" value="1"/>
</dbReference>
<dbReference type="FunCoup" id="D8TYL2">
    <property type="interactions" value="7"/>
</dbReference>
<dbReference type="OrthoDB" id="19657at2759"/>
<evidence type="ECO:0000256" key="1">
    <source>
        <dbReference type="SAM" id="MobiDB-lite"/>
    </source>
</evidence>
<dbReference type="eggNOG" id="KOG4178">
    <property type="taxonomic scope" value="Eukaryota"/>
</dbReference>
<dbReference type="SUPFAM" id="SSF53474">
    <property type="entry name" value="alpha/beta-Hydrolases"/>
    <property type="match status" value="1"/>
</dbReference>
<dbReference type="InterPro" id="IPR000073">
    <property type="entry name" value="AB_hydrolase_1"/>
</dbReference>
<evidence type="ECO:0000313" key="4">
    <source>
        <dbReference type="Proteomes" id="UP000001058"/>
    </source>
</evidence>
<dbReference type="Gene3D" id="3.40.50.1820">
    <property type="entry name" value="alpha/beta hydrolase"/>
    <property type="match status" value="1"/>
</dbReference>
<dbReference type="STRING" id="3068.D8TYL2"/>
<sequence>MTLAVLLRRHLATHRGYAIAPDGIRLFFEIFECHGHTATGYAAPESACCYEVRATGALFEGSVNMSPDKEAARDGQDRAEISPKRANKHSLNGVSVTPGSAVATPTAAALAVSSGSEAAALTAVAVIAGPQEEGNVVGMGSAGNSAGADVGSDGGSDGGQHRQSGLPGSSSEPGKAVVMTAAEPVGTAPSGLGGPWKAELEASQVGKAAASAAFASTSSSSTVSAFAASTTGCKEDVANVLLIMGFAAGRNGWLPLIQHWMKQADSEPLLRHQRVRFCVFDNRGIGDSDSPPHSKQYSTTVMASDALAVMDRLGWHKAHVVGFSMGGMIALRLAVQAPERLLSLTALSVTNGGWQVIPTRWRAVKLLMRAATARTPRERAHADVHFHFSRATLHAQIPVLDSCDGGDSGGGNRTVATAQVHQSVETALIDEYVSTSQEGAPQPHSGVMGQLHAVWNHGLSVSEQRRLRHLAVPFKVIHGDHDMMAMPSYGERIAKHTGAEFIMLSGGHFVARECAPEVCIHIAESIVSARKLKRAT</sequence>
<dbReference type="PANTHER" id="PTHR43433">
    <property type="entry name" value="HYDROLASE, ALPHA/BETA FOLD FAMILY PROTEIN"/>
    <property type="match status" value="1"/>
</dbReference>
<dbReference type="GeneID" id="9615689"/>
<gene>
    <name evidence="3" type="ORF">VOLCADRAFT_92100</name>
</gene>
<feature type="compositionally biased region" description="Polar residues" evidence="1">
    <location>
        <begin position="161"/>
        <end position="172"/>
    </location>
</feature>
<keyword evidence="4" id="KW-1185">Reference proteome</keyword>
<dbReference type="InterPro" id="IPR050471">
    <property type="entry name" value="AB_hydrolase"/>
</dbReference>
<feature type="compositionally biased region" description="Basic and acidic residues" evidence="1">
    <location>
        <begin position="67"/>
        <end position="83"/>
    </location>
</feature>
<dbReference type="Proteomes" id="UP000001058">
    <property type="component" value="Unassembled WGS sequence"/>
</dbReference>
<feature type="region of interest" description="Disordered" evidence="1">
    <location>
        <begin position="65"/>
        <end position="93"/>
    </location>
</feature>
<dbReference type="EMBL" id="GL378345">
    <property type="protein sequence ID" value="EFJ47329.1"/>
    <property type="molecule type" value="Genomic_DNA"/>
</dbReference>
<accession>D8TYL2</accession>
<organism evidence="4">
    <name type="scientific">Volvox carteri f. nagariensis</name>
    <dbReference type="NCBI Taxonomy" id="3068"/>
    <lineage>
        <taxon>Eukaryota</taxon>
        <taxon>Viridiplantae</taxon>
        <taxon>Chlorophyta</taxon>
        <taxon>core chlorophytes</taxon>
        <taxon>Chlorophyceae</taxon>
        <taxon>CS clade</taxon>
        <taxon>Chlamydomonadales</taxon>
        <taxon>Volvocaceae</taxon>
        <taxon>Volvox</taxon>
    </lineage>
</organism>
<protein>
    <recommendedName>
        <fullName evidence="2">AB hydrolase-1 domain-containing protein</fullName>
    </recommendedName>
</protein>
<dbReference type="RefSeq" id="XP_002951518.1">
    <property type="nucleotide sequence ID" value="XM_002951472.1"/>
</dbReference>